<dbReference type="AntiFam" id="ANF00010">
    <property type="entry name" value="tRNA translation"/>
</dbReference>
<dbReference type="Proteomes" id="UP001356427">
    <property type="component" value="Unassembled WGS sequence"/>
</dbReference>
<reference evidence="1 2" key="1">
    <citation type="submission" date="2021-04" db="EMBL/GenBank/DDBJ databases">
        <authorList>
            <person name="De Guttry C."/>
            <person name="Zahm M."/>
            <person name="Klopp C."/>
            <person name="Cabau C."/>
            <person name="Louis A."/>
            <person name="Berthelot C."/>
            <person name="Parey E."/>
            <person name="Roest Crollius H."/>
            <person name="Montfort J."/>
            <person name="Robinson-Rechavi M."/>
            <person name="Bucao C."/>
            <person name="Bouchez O."/>
            <person name="Gislard M."/>
            <person name="Lluch J."/>
            <person name="Milhes M."/>
            <person name="Lampietro C."/>
            <person name="Lopez Roques C."/>
            <person name="Donnadieu C."/>
            <person name="Braasch I."/>
            <person name="Desvignes T."/>
            <person name="Postlethwait J."/>
            <person name="Bobe J."/>
            <person name="Wedekind C."/>
            <person name="Guiguen Y."/>
        </authorList>
    </citation>
    <scope>NUCLEOTIDE SEQUENCE [LARGE SCALE GENOMIC DNA]</scope>
    <source>
        <strain evidence="1">Cs_M1</strain>
        <tissue evidence="1">Blood</tissue>
    </source>
</reference>
<sequence>MGRRTIGPASSRVGEGMAGRDVAQLVEHDVCNARVVGSKIMYALTNCKSLWIRASAK</sequence>
<evidence type="ECO:0000313" key="1">
    <source>
        <dbReference type="EMBL" id="KAK6312984.1"/>
    </source>
</evidence>
<gene>
    <name evidence="1" type="ORF">J4Q44_G00163310</name>
</gene>
<dbReference type="AlphaFoldDB" id="A0AAN8LNI4"/>
<protein>
    <submittedName>
        <fullName evidence="1">Uncharacterized protein</fullName>
    </submittedName>
</protein>
<name>A0AAN8LNI4_9TELE</name>
<evidence type="ECO:0000313" key="2">
    <source>
        <dbReference type="Proteomes" id="UP001356427"/>
    </source>
</evidence>
<organism evidence="1 2">
    <name type="scientific">Coregonus suidteri</name>
    <dbReference type="NCBI Taxonomy" id="861788"/>
    <lineage>
        <taxon>Eukaryota</taxon>
        <taxon>Metazoa</taxon>
        <taxon>Chordata</taxon>
        <taxon>Craniata</taxon>
        <taxon>Vertebrata</taxon>
        <taxon>Euteleostomi</taxon>
        <taxon>Actinopterygii</taxon>
        <taxon>Neopterygii</taxon>
        <taxon>Teleostei</taxon>
        <taxon>Protacanthopterygii</taxon>
        <taxon>Salmoniformes</taxon>
        <taxon>Salmonidae</taxon>
        <taxon>Coregoninae</taxon>
        <taxon>Coregonus</taxon>
    </lineage>
</organism>
<comment type="caution">
    <text evidence="1">The sequence shown here is derived from an EMBL/GenBank/DDBJ whole genome shotgun (WGS) entry which is preliminary data.</text>
</comment>
<proteinExistence type="predicted"/>
<dbReference type="EMBL" id="JAGTTL010000014">
    <property type="protein sequence ID" value="KAK6312984.1"/>
    <property type="molecule type" value="Genomic_DNA"/>
</dbReference>
<keyword evidence="2" id="KW-1185">Reference proteome</keyword>
<accession>A0AAN8LNI4</accession>